<dbReference type="PROSITE" id="PS50893">
    <property type="entry name" value="ABC_TRANSPORTER_2"/>
    <property type="match status" value="1"/>
</dbReference>
<dbReference type="Pfam" id="PF00005">
    <property type="entry name" value="ABC_tran"/>
    <property type="match status" value="1"/>
</dbReference>
<evidence type="ECO:0000313" key="11">
    <source>
        <dbReference type="Proteomes" id="UP000217182"/>
    </source>
</evidence>
<dbReference type="InterPro" id="IPR017871">
    <property type="entry name" value="ABC_transporter-like_CS"/>
</dbReference>
<dbReference type="PANTHER" id="PTHR43166">
    <property type="entry name" value="AMINO ACID IMPORT ATP-BINDING PROTEIN"/>
    <property type="match status" value="1"/>
</dbReference>
<dbReference type="KEGG" id="gqu:AWC35_09510"/>
<evidence type="ECO:0000256" key="1">
    <source>
        <dbReference type="ARBA" id="ARBA00004417"/>
    </source>
</evidence>
<dbReference type="PANTHER" id="PTHR43166:SF35">
    <property type="entry name" value="L-CYSTINE IMPORT ATP-BINDING PROTEIN TCYN"/>
    <property type="match status" value="1"/>
</dbReference>
<gene>
    <name evidence="10" type="ORF">AWC35_09510</name>
</gene>
<evidence type="ECO:0000256" key="7">
    <source>
        <dbReference type="ARBA" id="ARBA00022970"/>
    </source>
</evidence>
<evidence type="ECO:0000256" key="3">
    <source>
        <dbReference type="ARBA" id="ARBA00022448"/>
    </source>
</evidence>
<comment type="subcellular location">
    <subcellularLocation>
        <location evidence="1">Cell inner membrane</location>
        <topology evidence="1">Peripheral membrane protein</topology>
    </subcellularLocation>
</comment>
<dbReference type="InterPro" id="IPR030679">
    <property type="entry name" value="ABC_ATPase_HisP-typ"/>
</dbReference>
<dbReference type="CDD" id="cd03262">
    <property type="entry name" value="ABC_HisP_GlnQ"/>
    <property type="match status" value="1"/>
</dbReference>
<keyword evidence="7" id="KW-0029">Amino-acid transport</keyword>
<evidence type="ECO:0000256" key="2">
    <source>
        <dbReference type="ARBA" id="ARBA00005417"/>
    </source>
</evidence>
<dbReference type="Gene3D" id="3.40.50.300">
    <property type="entry name" value="P-loop containing nucleotide triphosphate hydrolases"/>
    <property type="match status" value="1"/>
</dbReference>
<dbReference type="GO" id="GO:0016887">
    <property type="term" value="F:ATP hydrolysis activity"/>
    <property type="evidence" value="ECO:0007669"/>
    <property type="project" value="InterPro"/>
</dbReference>
<sequence>MTEPSTDIVISVKDLHKSFGDVEILRGISLDVHRGQVVVLIGASGSGKTTFIRCINWLEEAQRGTIRINGQLMGYRELADGRRVRDKERNIARRRRDVGMVFQLFNLFPHMTVLENIIEAPLQVAGVPRDEACADAMRLLARVGLQDKAHCYPAQLSGGQQQRVAIARSLAMKPQAILFDEPTSALDPEMVGEVLQVMKGVAQEGMTMVVVTHEMAFAREVADVVVVLHQGELIEQGTPEQIFGHPTHPRTRDFLRRVL</sequence>
<dbReference type="GO" id="GO:0005886">
    <property type="term" value="C:plasma membrane"/>
    <property type="evidence" value="ECO:0007669"/>
    <property type="project" value="UniProtKB-SubCell"/>
</dbReference>
<dbReference type="FunFam" id="3.40.50.300:FF:000020">
    <property type="entry name" value="Amino acid ABC transporter ATP-binding component"/>
    <property type="match status" value="1"/>
</dbReference>
<dbReference type="GO" id="GO:0015424">
    <property type="term" value="F:ABC-type amino acid transporter activity"/>
    <property type="evidence" value="ECO:0007669"/>
    <property type="project" value="InterPro"/>
</dbReference>
<dbReference type="GO" id="GO:0005524">
    <property type="term" value="F:ATP binding"/>
    <property type="evidence" value="ECO:0007669"/>
    <property type="project" value="UniProtKB-KW"/>
</dbReference>
<organism evidence="10 11">
    <name type="scientific">Gibbsiella quercinecans</name>
    <dbReference type="NCBI Taxonomy" id="929813"/>
    <lineage>
        <taxon>Bacteria</taxon>
        <taxon>Pseudomonadati</taxon>
        <taxon>Pseudomonadota</taxon>
        <taxon>Gammaproteobacteria</taxon>
        <taxon>Enterobacterales</taxon>
        <taxon>Yersiniaceae</taxon>
        <taxon>Gibbsiella</taxon>
    </lineage>
</organism>
<dbReference type="InterPro" id="IPR003593">
    <property type="entry name" value="AAA+_ATPase"/>
</dbReference>
<dbReference type="SUPFAM" id="SSF52540">
    <property type="entry name" value="P-loop containing nucleoside triphosphate hydrolases"/>
    <property type="match status" value="1"/>
</dbReference>
<dbReference type="PROSITE" id="PS00211">
    <property type="entry name" value="ABC_TRANSPORTER_1"/>
    <property type="match status" value="1"/>
</dbReference>
<reference evidence="10 11" key="1">
    <citation type="submission" date="2016-01" db="EMBL/GenBank/DDBJ databases">
        <authorList>
            <person name="Oliw E.H."/>
        </authorList>
    </citation>
    <scope>NUCLEOTIDE SEQUENCE [LARGE SCALE GENOMIC DNA]</scope>
    <source>
        <strain evidence="10 11">FRB97</strain>
    </source>
</reference>
<dbReference type="RefSeq" id="WP_095846162.1">
    <property type="nucleotide sequence ID" value="NZ_CP014136.1"/>
</dbReference>
<evidence type="ECO:0000256" key="5">
    <source>
        <dbReference type="ARBA" id="ARBA00022741"/>
    </source>
</evidence>
<comment type="similarity">
    <text evidence="2">Belongs to the ABC transporter superfamily.</text>
</comment>
<evidence type="ECO:0000313" key="10">
    <source>
        <dbReference type="EMBL" id="ATA19559.1"/>
    </source>
</evidence>
<keyword evidence="11" id="KW-1185">Reference proteome</keyword>
<evidence type="ECO:0000256" key="4">
    <source>
        <dbReference type="ARBA" id="ARBA00022475"/>
    </source>
</evidence>
<feature type="domain" description="ABC transporter" evidence="9">
    <location>
        <begin position="10"/>
        <end position="255"/>
    </location>
</feature>
<dbReference type="OrthoDB" id="9802264at2"/>
<name>A0A250B039_9GAMM</name>
<dbReference type="SMART" id="SM00382">
    <property type="entry name" value="AAA"/>
    <property type="match status" value="1"/>
</dbReference>
<keyword evidence="5" id="KW-0547">Nucleotide-binding</keyword>
<keyword evidence="4" id="KW-1003">Cell membrane</keyword>
<evidence type="ECO:0000256" key="6">
    <source>
        <dbReference type="ARBA" id="ARBA00022840"/>
    </source>
</evidence>
<keyword evidence="3" id="KW-0813">Transport</keyword>
<dbReference type="InterPro" id="IPR027417">
    <property type="entry name" value="P-loop_NTPase"/>
</dbReference>
<dbReference type="InterPro" id="IPR050086">
    <property type="entry name" value="MetN_ABC_transporter-like"/>
</dbReference>
<dbReference type="PIRSF" id="PIRSF039085">
    <property type="entry name" value="ABC_ATPase_HisP"/>
    <property type="match status" value="1"/>
</dbReference>
<dbReference type="Proteomes" id="UP000217182">
    <property type="component" value="Chromosome"/>
</dbReference>
<keyword evidence="6 10" id="KW-0067">ATP-binding</keyword>
<accession>A0A250B039</accession>
<evidence type="ECO:0000259" key="9">
    <source>
        <dbReference type="PROSITE" id="PS50893"/>
    </source>
</evidence>
<proteinExistence type="inferred from homology"/>
<dbReference type="EMBL" id="CP014136">
    <property type="protein sequence ID" value="ATA19559.1"/>
    <property type="molecule type" value="Genomic_DNA"/>
</dbReference>
<dbReference type="InterPro" id="IPR003439">
    <property type="entry name" value="ABC_transporter-like_ATP-bd"/>
</dbReference>
<evidence type="ECO:0000256" key="8">
    <source>
        <dbReference type="ARBA" id="ARBA00023136"/>
    </source>
</evidence>
<keyword evidence="8" id="KW-0472">Membrane</keyword>
<protein>
    <submittedName>
        <fullName evidence="10">Ectoine/hydroxyectoine ABC transporter ATP-binding protein EhuA</fullName>
    </submittedName>
</protein>
<dbReference type="AlphaFoldDB" id="A0A250B039"/>